<dbReference type="Proteomes" id="UP000500826">
    <property type="component" value="Chromosome"/>
</dbReference>
<sequence>MMFKRWLRRDRPAPARRVAPHAEWLEPRLLFSADLPAGWLSAPVTPQDQGGPHAVGAGRVRARRAAAVAGRSLRHHFAQFREERRPARRDIDFIATGSGYTVAFSDGNADIVLAGAKAPVHLEIVGGRDDVRPGARACSTRAATTCWAATRASG</sequence>
<protein>
    <submittedName>
        <fullName evidence="1">LEPR-XLL domain-containing protein</fullName>
    </submittedName>
</protein>
<reference evidence="1 2" key="2">
    <citation type="submission" date="2020-05" db="EMBL/GenBank/DDBJ databases">
        <authorList>
            <person name="Khan S.A."/>
            <person name="Jeon C.O."/>
            <person name="Chun B.H."/>
        </authorList>
    </citation>
    <scope>NUCLEOTIDE SEQUENCE [LARGE SCALE GENOMIC DNA]</scope>
    <source>
        <strain evidence="1 2">H242</strain>
    </source>
</reference>
<dbReference type="InterPro" id="IPR053786">
    <property type="entry name" value="LEPRxLL_CS"/>
</dbReference>
<gene>
    <name evidence="1" type="ORF">HK414_16510</name>
</gene>
<reference evidence="1 2" key="1">
    <citation type="submission" date="2020-05" db="EMBL/GenBank/DDBJ databases">
        <title>Ramlibacter rhizophilus sp. nov., isolated from rhizosphere soil of national flower Mugunghwa from South Korea.</title>
        <authorList>
            <person name="Zheng-Fei Y."/>
            <person name="Huan T."/>
        </authorList>
    </citation>
    <scope>NUCLEOTIDE SEQUENCE [LARGE SCALE GENOMIC DNA]</scope>
    <source>
        <strain evidence="1 2">H242</strain>
    </source>
</reference>
<name>A0ABX6P5R4_9BURK</name>
<evidence type="ECO:0000313" key="1">
    <source>
        <dbReference type="EMBL" id="QJW84710.1"/>
    </source>
</evidence>
<keyword evidence="2" id="KW-1185">Reference proteome</keyword>
<accession>A0ABX6P5R4</accession>
<dbReference type="EMBL" id="CP053418">
    <property type="protein sequence ID" value="QJW84710.1"/>
    <property type="molecule type" value="Genomic_DNA"/>
</dbReference>
<dbReference type="NCBIfam" id="NF012209">
    <property type="entry name" value="LEPR-8K"/>
    <property type="match status" value="1"/>
</dbReference>
<proteinExistence type="predicted"/>
<evidence type="ECO:0000313" key="2">
    <source>
        <dbReference type="Proteomes" id="UP000500826"/>
    </source>
</evidence>
<organism evidence="1 2">
    <name type="scientific">Ramlibacter terrae</name>
    <dbReference type="NCBI Taxonomy" id="2732511"/>
    <lineage>
        <taxon>Bacteria</taxon>
        <taxon>Pseudomonadati</taxon>
        <taxon>Pseudomonadota</taxon>
        <taxon>Betaproteobacteria</taxon>
        <taxon>Burkholderiales</taxon>
        <taxon>Comamonadaceae</taxon>
        <taxon>Ramlibacter</taxon>
    </lineage>
</organism>